<protein>
    <submittedName>
        <fullName evidence="1">Uncharacterized protein</fullName>
    </submittedName>
</protein>
<gene>
    <name evidence="1" type="ORF">MUN33_00355</name>
</gene>
<evidence type="ECO:0000313" key="2">
    <source>
        <dbReference type="Proteomes" id="UP001139207"/>
    </source>
</evidence>
<dbReference type="Proteomes" id="UP001139207">
    <property type="component" value="Unassembled WGS sequence"/>
</dbReference>
<reference evidence="1" key="1">
    <citation type="submission" date="2022-04" db="EMBL/GenBank/DDBJ databases">
        <title>Corynebacterium kalidii LD5P10.</title>
        <authorList>
            <person name="Sun J.Q."/>
        </authorList>
    </citation>
    <scope>NUCLEOTIDE SEQUENCE</scope>
    <source>
        <strain evidence="1">LD5P10</strain>
    </source>
</reference>
<organism evidence="1 2">
    <name type="scientific">Corynebacterium kalidii</name>
    <dbReference type="NCBI Taxonomy" id="2931982"/>
    <lineage>
        <taxon>Bacteria</taxon>
        <taxon>Bacillati</taxon>
        <taxon>Actinomycetota</taxon>
        <taxon>Actinomycetes</taxon>
        <taxon>Mycobacteriales</taxon>
        <taxon>Corynebacteriaceae</taxon>
        <taxon>Corynebacterium</taxon>
    </lineage>
</organism>
<comment type="caution">
    <text evidence="1">The sequence shown here is derived from an EMBL/GenBank/DDBJ whole genome shotgun (WGS) entry which is preliminary data.</text>
</comment>
<dbReference type="RefSeq" id="WP_244802927.1">
    <property type="nucleotide sequence ID" value="NZ_JALIEA010000005.1"/>
</dbReference>
<dbReference type="AlphaFoldDB" id="A0A9X2B100"/>
<name>A0A9X2B100_9CORY</name>
<keyword evidence="2" id="KW-1185">Reference proteome</keyword>
<proteinExistence type="predicted"/>
<evidence type="ECO:0000313" key="1">
    <source>
        <dbReference type="EMBL" id="MCJ7857175.1"/>
    </source>
</evidence>
<accession>A0A9X2B100</accession>
<sequence>MTVISVIGPDARAVEQVTAGVGTATARRGRRFAAGAGPGEADGVVAVVTSSTVTAEDREVVRAVRDAMGVVVVYGPDGTDGPDGPDGGTFPAEAGVVHCVWGDDGYAGQRSLAGLAEVVDGMWVDRERWVADARRADADRLDRVRIAVRLAAERIATELLDTGTGGTAGTAGTAGTEELDRMFRARLTVAVLEQGVEMPNLAPAERTGEEGTSAPSGGTVPHLVTVAAALGAGGAAAAGVVRLTDSPVAAVAAGVLVMTATAVARWWTGRAARREQAAARRAASLRRRWAATVTDVVARIVVPPVAERLPGGAS</sequence>
<dbReference type="EMBL" id="JALIEA010000005">
    <property type="protein sequence ID" value="MCJ7857175.1"/>
    <property type="molecule type" value="Genomic_DNA"/>
</dbReference>